<evidence type="ECO:0000256" key="1">
    <source>
        <dbReference type="SAM" id="Phobius"/>
    </source>
</evidence>
<feature type="transmembrane region" description="Helical" evidence="1">
    <location>
        <begin position="126"/>
        <end position="148"/>
    </location>
</feature>
<feature type="transmembrane region" description="Helical" evidence="1">
    <location>
        <begin position="235"/>
        <end position="253"/>
    </location>
</feature>
<feature type="transmembrane region" description="Helical" evidence="1">
    <location>
        <begin position="360"/>
        <end position="384"/>
    </location>
</feature>
<feature type="transmembrane region" description="Helical" evidence="1">
    <location>
        <begin position="73"/>
        <end position="93"/>
    </location>
</feature>
<protein>
    <submittedName>
        <fullName evidence="2">Hypothetical membrane protein</fullName>
    </submittedName>
</protein>
<feature type="transmembrane region" description="Helical" evidence="1">
    <location>
        <begin position="330"/>
        <end position="348"/>
    </location>
</feature>
<reference evidence="2 3" key="1">
    <citation type="submission" date="2009-03" db="EMBL/GenBank/DDBJ databases">
        <title>Comparison of the complete genome sequences of Rhodococcus erythropolis PR4 and Rhodococcus opacus B4.</title>
        <authorList>
            <person name="Takarada H."/>
            <person name="Sekine M."/>
            <person name="Hosoyama A."/>
            <person name="Yamada R."/>
            <person name="Fujisawa T."/>
            <person name="Omata S."/>
            <person name="Shimizu A."/>
            <person name="Tsukatani N."/>
            <person name="Tanikawa S."/>
            <person name="Fujita N."/>
            <person name="Harayama S."/>
        </authorList>
    </citation>
    <scope>NUCLEOTIDE SEQUENCE [LARGE SCALE GENOMIC DNA]</scope>
    <source>
        <strain evidence="2 3">B4</strain>
    </source>
</reference>
<accession>C1AUR5</accession>
<keyword evidence="1" id="KW-0812">Transmembrane</keyword>
<dbReference type="STRING" id="632772.ROP_51580"/>
<feature type="transmembrane region" description="Helical" evidence="1">
    <location>
        <begin position="49"/>
        <end position="66"/>
    </location>
</feature>
<feature type="transmembrane region" description="Helical" evidence="1">
    <location>
        <begin position="99"/>
        <end position="119"/>
    </location>
</feature>
<gene>
    <name evidence="2" type="ordered locus">ROP_51580</name>
</gene>
<keyword evidence="1" id="KW-1133">Transmembrane helix</keyword>
<dbReference type="KEGG" id="rop:ROP_51580"/>
<feature type="transmembrane region" description="Helical" evidence="1">
    <location>
        <begin position="168"/>
        <end position="190"/>
    </location>
</feature>
<feature type="transmembrane region" description="Helical" evidence="1">
    <location>
        <begin position="260"/>
        <end position="277"/>
    </location>
</feature>
<feature type="transmembrane region" description="Helical" evidence="1">
    <location>
        <begin position="396"/>
        <end position="416"/>
    </location>
</feature>
<feature type="transmembrane region" description="Helical" evidence="1">
    <location>
        <begin position="202"/>
        <end position="220"/>
    </location>
</feature>
<proteinExistence type="predicted"/>
<evidence type="ECO:0000313" key="2">
    <source>
        <dbReference type="EMBL" id="BAH53405.1"/>
    </source>
</evidence>
<organism evidence="2 3">
    <name type="scientific">Rhodococcus opacus (strain B4)</name>
    <dbReference type="NCBI Taxonomy" id="632772"/>
    <lineage>
        <taxon>Bacteria</taxon>
        <taxon>Bacillati</taxon>
        <taxon>Actinomycetota</taxon>
        <taxon>Actinomycetes</taxon>
        <taxon>Mycobacteriales</taxon>
        <taxon>Nocardiaceae</taxon>
        <taxon>Rhodococcus</taxon>
    </lineage>
</organism>
<dbReference type="PATRIC" id="fig|632772.20.peg.5385"/>
<dbReference type="Proteomes" id="UP000002212">
    <property type="component" value="Chromosome"/>
</dbReference>
<feature type="transmembrane region" description="Helical" evidence="1">
    <location>
        <begin position="283"/>
        <end position="300"/>
    </location>
</feature>
<evidence type="ECO:0000313" key="3">
    <source>
        <dbReference type="Proteomes" id="UP000002212"/>
    </source>
</evidence>
<dbReference type="AlphaFoldDB" id="C1AUR5"/>
<keyword evidence="1" id="KW-0472">Membrane</keyword>
<sequence>MRDARGMTFRISHVCLLLSGFVTGIALTSSVSGELVFVTYNNLDMFSSGPAARGTVAAIVAVFVAARVRSRRNLSVASFAGLALLGFTLSGGSWPFETYVGGLGAGLLLGGLVGLCATADRTWLQTALAAGVVAGLLLAEPVGHVRTWSSTPRRYADYVPGSAYEPDLAALTVLALTAVVLAAALASGDFGDPTDLAVSGRALVAGIGLPLVGLALYWWFVRRVWNLGVGGAMQGRWLFGIVLVVVVIAAALWLEGRTGVLLLAAMAFVAVGGGSLSSYPDPWPWLLVPAALVLAGAALGRRFPQPLFGIGALVLVAASAVFEHPPWDDVHLGATWFLLPFAATYTFASSVPASEPVTAASLAAPAALSVPLVVDFGWTAYAPLTQSRVPSWPDSWVSTGVSVSAVLACGVAVAYLRTRSP</sequence>
<dbReference type="EMBL" id="AP011115">
    <property type="protein sequence ID" value="BAH53405.1"/>
    <property type="molecule type" value="Genomic_DNA"/>
</dbReference>
<name>C1AUR5_RHOOB</name>
<feature type="transmembrane region" description="Helical" evidence="1">
    <location>
        <begin position="307"/>
        <end position="324"/>
    </location>
</feature>
<dbReference type="HOGENOM" id="CLU_647013_0_0_11"/>